<comment type="caution">
    <text evidence="5">The sequence shown here is derived from an EMBL/GenBank/DDBJ whole genome shotgun (WGS) entry which is preliminary data.</text>
</comment>
<dbReference type="Gene3D" id="1.10.455.10">
    <property type="entry name" value="Ribosomal protein S7 domain"/>
    <property type="match status" value="1"/>
</dbReference>
<accession>A0A210QGU9</accession>
<feature type="domain" description="Small ribosomal subunit protein uS7" evidence="4">
    <location>
        <begin position="76"/>
        <end position="203"/>
    </location>
</feature>
<dbReference type="PANTHER" id="PTHR11205">
    <property type="entry name" value="RIBOSOMAL PROTEIN S7"/>
    <property type="match status" value="1"/>
</dbReference>
<dbReference type="SUPFAM" id="SSF47973">
    <property type="entry name" value="Ribosomal protein S7"/>
    <property type="match status" value="1"/>
</dbReference>
<proteinExistence type="inferred from homology"/>
<reference evidence="5 6" key="1">
    <citation type="journal article" date="2017" name="Nat. Ecol. Evol.">
        <title>Scallop genome provides insights into evolution of bilaterian karyotype and development.</title>
        <authorList>
            <person name="Wang S."/>
            <person name="Zhang J."/>
            <person name="Jiao W."/>
            <person name="Li J."/>
            <person name="Xun X."/>
            <person name="Sun Y."/>
            <person name="Guo X."/>
            <person name="Huan P."/>
            <person name="Dong B."/>
            <person name="Zhang L."/>
            <person name="Hu X."/>
            <person name="Sun X."/>
            <person name="Wang J."/>
            <person name="Zhao C."/>
            <person name="Wang Y."/>
            <person name="Wang D."/>
            <person name="Huang X."/>
            <person name="Wang R."/>
            <person name="Lv J."/>
            <person name="Li Y."/>
            <person name="Zhang Z."/>
            <person name="Liu B."/>
            <person name="Lu W."/>
            <person name="Hui Y."/>
            <person name="Liang J."/>
            <person name="Zhou Z."/>
            <person name="Hou R."/>
            <person name="Li X."/>
            <person name="Liu Y."/>
            <person name="Li H."/>
            <person name="Ning X."/>
            <person name="Lin Y."/>
            <person name="Zhao L."/>
            <person name="Xing Q."/>
            <person name="Dou J."/>
            <person name="Li Y."/>
            <person name="Mao J."/>
            <person name="Guo H."/>
            <person name="Dou H."/>
            <person name="Li T."/>
            <person name="Mu C."/>
            <person name="Jiang W."/>
            <person name="Fu Q."/>
            <person name="Fu X."/>
            <person name="Miao Y."/>
            <person name="Liu J."/>
            <person name="Yu Q."/>
            <person name="Li R."/>
            <person name="Liao H."/>
            <person name="Li X."/>
            <person name="Kong Y."/>
            <person name="Jiang Z."/>
            <person name="Chourrout D."/>
            <person name="Li R."/>
            <person name="Bao Z."/>
        </authorList>
    </citation>
    <scope>NUCLEOTIDE SEQUENCE [LARGE SCALE GENOMIC DNA]</scope>
    <source>
        <strain evidence="5 6">PY_sf001</strain>
    </source>
</reference>
<dbReference type="AlphaFoldDB" id="A0A210QGU9"/>
<evidence type="ECO:0000256" key="2">
    <source>
        <dbReference type="ARBA" id="ARBA00022980"/>
    </source>
</evidence>
<dbReference type="InterPro" id="IPR023798">
    <property type="entry name" value="Ribosomal_uS7_dom"/>
</dbReference>
<keyword evidence="6" id="KW-1185">Reference proteome</keyword>
<keyword evidence="2 5" id="KW-0689">Ribosomal protein</keyword>
<evidence type="ECO:0000313" key="5">
    <source>
        <dbReference type="EMBL" id="OWF47984.1"/>
    </source>
</evidence>
<dbReference type="InterPro" id="IPR036823">
    <property type="entry name" value="Ribosomal_uS7_dom_sf"/>
</dbReference>
<dbReference type="EMBL" id="NEDP02003741">
    <property type="protein sequence ID" value="OWF47984.1"/>
    <property type="molecule type" value="Genomic_DNA"/>
</dbReference>
<dbReference type="GO" id="GO:0005840">
    <property type="term" value="C:ribosome"/>
    <property type="evidence" value="ECO:0007669"/>
    <property type="project" value="UniProtKB-KW"/>
</dbReference>
<dbReference type="OrthoDB" id="9972728at2759"/>
<gene>
    <name evidence="5" type="ORF">KP79_PYT05439</name>
</gene>
<comment type="similarity">
    <text evidence="1">Belongs to the universal ribosomal protein uS7 family.</text>
</comment>
<evidence type="ECO:0000256" key="1">
    <source>
        <dbReference type="ARBA" id="ARBA00007151"/>
    </source>
</evidence>
<sequence>MTLCKGKFLFQCLVSSNSRLSNFIQTRSKWYAAQYLEPTINEKDLKKPILPTDQRLFRPIMAPRTEQSLSFTFVPEVQKFINIVMKKGKKKLARESVEETFMKVKILQLEKYHKAKEDERDEIELNPINVFLEALENCRPNVHTTRVLRGGVMYEVPIACNPSTQTAKAMRFLVKSAMEKERETRFTDMLARELIDASNNEARTTVIHK</sequence>
<name>A0A210QGU9_MIZYE</name>
<dbReference type="Proteomes" id="UP000242188">
    <property type="component" value="Unassembled WGS sequence"/>
</dbReference>
<organism evidence="5 6">
    <name type="scientific">Mizuhopecten yessoensis</name>
    <name type="common">Japanese scallop</name>
    <name type="synonym">Patinopecten yessoensis</name>
    <dbReference type="NCBI Taxonomy" id="6573"/>
    <lineage>
        <taxon>Eukaryota</taxon>
        <taxon>Metazoa</taxon>
        <taxon>Spiralia</taxon>
        <taxon>Lophotrochozoa</taxon>
        <taxon>Mollusca</taxon>
        <taxon>Bivalvia</taxon>
        <taxon>Autobranchia</taxon>
        <taxon>Pteriomorphia</taxon>
        <taxon>Pectinida</taxon>
        <taxon>Pectinoidea</taxon>
        <taxon>Pectinidae</taxon>
        <taxon>Mizuhopecten</taxon>
    </lineage>
</organism>
<evidence type="ECO:0000313" key="6">
    <source>
        <dbReference type="Proteomes" id="UP000242188"/>
    </source>
</evidence>
<dbReference type="GO" id="GO:0006412">
    <property type="term" value="P:translation"/>
    <property type="evidence" value="ECO:0007669"/>
    <property type="project" value="InterPro"/>
</dbReference>
<dbReference type="GO" id="GO:1990904">
    <property type="term" value="C:ribonucleoprotein complex"/>
    <property type="evidence" value="ECO:0007669"/>
    <property type="project" value="UniProtKB-KW"/>
</dbReference>
<dbReference type="InterPro" id="IPR000235">
    <property type="entry name" value="Ribosomal_uS7"/>
</dbReference>
<dbReference type="STRING" id="6573.A0A210QGU9"/>
<protein>
    <submittedName>
        <fullName evidence="5">28S ribosomal protein S7, mitochondrial</fullName>
    </submittedName>
</protein>
<dbReference type="Pfam" id="PF00177">
    <property type="entry name" value="Ribosomal_S7"/>
    <property type="match status" value="1"/>
</dbReference>
<evidence type="ECO:0000259" key="4">
    <source>
        <dbReference type="Pfam" id="PF00177"/>
    </source>
</evidence>
<evidence type="ECO:0000256" key="3">
    <source>
        <dbReference type="ARBA" id="ARBA00023274"/>
    </source>
</evidence>
<keyword evidence="3" id="KW-0687">Ribonucleoprotein</keyword>